<dbReference type="OrthoDB" id="33188at10239"/>
<keyword evidence="1" id="KW-0378">Hydrolase</keyword>
<dbReference type="GO" id="GO:0016787">
    <property type="term" value="F:hydrolase activity"/>
    <property type="evidence" value="ECO:0007669"/>
    <property type="project" value="UniProtKB-KW"/>
</dbReference>
<feature type="coiled-coil region" evidence="2">
    <location>
        <begin position="38"/>
        <end position="72"/>
    </location>
</feature>
<reference evidence="4 5" key="1">
    <citation type="journal article" date="2007" name="J. Virol.">
        <title>Genomic and morphological features of a banchine polydnavirus: comparison with bracoviruses and ichnoviruses.</title>
        <authorList>
            <person name="Lapointe R."/>
            <person name="Tanaka K."/>
            <person name="Barney W.E."/>
            <person name="Whitfield J.B."/>
            <person name="Banks J.C."/>
            <person name="Beliveau C."/>
            <person name="Stoltz D."/>
            <person name="Webb B.A."/>
            <person name="Cusson M."/>
        </authorList>
    </citation>
    <scope>NUCLEOTIDE SEQUENCE [LARGE SCALE GENOMIC DNA]</scope>
</reference>
<feature type="compositionally biased region" description="Polar residues" evidence="3">
    <location>
        <begin position="168"/>
        <end position="186"/>
    </location>
</feature>
<dbReference type="PANTHER" id="PTHR35372">
    <property type="entry name" value="ATP BINDING PROTEIN-RELATED"/>
    <property type="match status" value="1"/>
</dbReference>
<dbReference type="Proteomes" id="UP000203987">
    <property type="component" value="Genome"/>
</dbReference>
<sequence>MSSHYYWKIKKQSPGIQMPKKITYLQFEKTMEHFHNREEKLRETMLAVRKKKEELECEKKRLQCKLLNTTIQGIYTNFNNQKALLEKQCSELPSEINRSTSILLQQRREIIKLKRSKNKILFDNVKNSKFITFLQKKTINLRKCARQLRGKCISLQNSIQKSKERNEQNNTSVQTALQSSERPSTSAIQPDFVGTFVHSKNKNSEDIPKTFEDSKDRYEKMTEYLSTKLPSRFLPLTVQQANIMDNGKFRLTVRCADETNIFYIIPDLCVLTDEDNKEFYFLEKKISSNNPSLASVCAVLTKGFVVSFHKESFVFKAKSDMSFKMILRNPFVVTDSSIIFPDNTIRIDELDVLTIKKVLRTEFIQLLSMKYGVKFGDEYDNNIAIKSGRDVDSTRSEAELAQALFDVFPNISNYYRYSHKRIYHCDEKTNIWNSLTNDDFYRQIRQKLERKIQLTEAELINNSTTDIVLKIRDIIVRKIEDVNFTEQLDSVSNLFVTDNKAIDMSIIPPVIRSIKCEDLIKTTTGWTYDPGLSCKYKKSVKSYFNKLLPKPCEQRWFLSFIARMLNGKRCNEPCVILTDNRGGKSGKSTLIHLLRAVFGNYYVNDSTIVPRRTKYFIRSSQENKRLLVVDGLEKNETLNCDFIKSTINYDYSNRRSIFPVNVGLIIVSNTGKPILDTSDEDFLKMIVTCPMRSRFVSKKKMAHMKKHGEDITDTYIADNSLRHQFSEWRSAVLDFLLEFYKGSLPPVPDSMIDCNNSNFHDNDFYVNWLDTHISVVKNSGSFVTALQIVKQMKESNKSCDIECLKSAMNVWTEKNKCTYRHIYVYMDEQKKFQIATYVVQDAAFCNTAS</sequence>
<organism evidence="4 5">
    <name type="scientific">Ichnoviriform fumiferanae</name>
    <dbReference type="NCBI Taxonomy" id="419435"/>
    <lineage>
        <taxon>Viruses</taxon>
        <taxon>Viruses incertae sedis</taxon>
        <taxon>Polydnaviriformidae</taxon>
        <taxon>Ichnoviriform</taxon>
    </lineage>
</organism>
<dbReference type="RefSeq" id="YP_001029444.1">
    <property type="nucleotide sequence ID" value="NC_008941.1"/>
</dbReference>
<dbReference type="EMBL" id="AB290003">
    <property type="protein sequence ID" value="BAF45569.1"/>
    <property type="molecule type" value="Genomic_DNA"/>
</dbReference>
<accession>A2PZZ7</accession>
<dbReference type="GeneID" id="5179632"/>
<evidence type="ECO:0000256" key="3">
    <source>
        <dbReference type="SAM" id="MobiDB-lite"/>
    </source>
</evidence>
<dbReference type="PANTHER" id="PTHR35372:SF2">
    <property type="entry name" value="SF3 HELICASE DOMAIN-CONTAINING PROTEIN"/>
    <property type="match status" value="1"/>
</dbReference>
<dbReference type="KEGG" id="vg:5179632"/>
<keyword evidence="2" id="KW-0175">Coiled coil</keyword>
<evidence type="ECO:0000313" key="5">
    <source>
        <dbReference type="Proteomes" id="UP000203987"/>
    </source>
</evidence>
<proteinExistence type="predicted"/>
<protein>
    <submittedName>
        <fullName evidence="4">GfV-D4-ORF1</fullName>
    </submittedName>
</protein>
<feature type="region of interest" description="Disordered" evidence="3">
    <location>
        <begin position="163"/>
        <end position="186"/>
    </location>
</feature>
<evidence type="ECO:0000256" key="1">
    <source>
        <dbReference type="ARBA" id="ARBA00022801"/>
    </source>
</evidence>
<evidence type="ECO:0000256" key="2">
    <source>
        <dbReference type="SAM" id="Coils"/>
    </source>
</evidence>
<dbReference type="InterPro" id="IPR051620">
    <property type="entry name" value="ORF904-like_C"/>
</dbReference>
<name>A2PZZ7_9VIRU</name>
<evidence type="ECO:0000313" key="4">
    <source>
        <dbReference type="EMBL" id="BAF45569.1"/>
    </source>
</evidence>